<protein>
    <recommendedName>
        <fullName evidence="3">Response regulatory domain-containing protein</fullName>
    </recommendedName>
</protein>
<reference evidence="4 5" key="1">
    <citation type="journal article" date="2016" name="Nat. Commun.">
        <title>Thousands of microbial genomes shed light on interconnected biogeochemical processes in an aquifer system.</title>
        <authorList>
            <person name="Anantharaman K."/>
            <person name="Brown C.T."/>
            <person name="Hug L.A."/>
            <person name="Sharon I."/>
            <person name="Castelle C.J."/>
            <person name="Probst A.J."/>
            <person name="Thomas B.C."/>
            <person name="Singh A."/>
            <person name="Wilkins M.J."/>
            <person name="Karaoz U."/>
            <person name="Brodie E.L."/>
            <person name="Williams K.H."/>
            <person name="Hubbard S.S."/>
            <person name="Banfield J.F."/>
        </authorList>
    </citation>
    <scope>NUCLEOTIDE SEQUENCE [LARGE SCALE GENOMIC DNA]</scope>
</reference>
<dbReference type="SUPFAM" id="SSF52172">
    <property type="entry name" value="CheY-like"/>
    <property type="match status" value="2"/>
</dbReference>
<feature type="modified residue" description="4-aspartylphosphate" evidence="2">
    <location>
        <position position="189"/>
    </location>
</feature>
<dbReference type="Proteomes" id="UP000177941">
    <property type="component" value="Unassembled WGS sequence"/>
</dbReference>
<dbReference type="PANTHER" id="PTHR44591:SF3">
    <property type="entry name" value="RESPONSE REGULATORY DOMAIN-CONTAINING PROTEIN"/>
    <property type="match status" value="1"/>
</dbReference>
<dbReference type="InterPro" id="IPR001789">
    <property type="entry name" value="Sig_transdc_resp-reg_receiver"/>
</dbReference>
<evidence type="ECO:0000256" key="2">
    <source>
        <dbReference type="PROSITE-ProRule" id="PRU00169"/>
    </source>
</evidence>
<dbReference type="InterPro" id="IPR050595">
    <property type="entry name" value="Bact_response_regulator"/>
</dbReference>
<accession>A0A1G1XAK4</accession>
<name>A0A1G1XAK4_9BACT</name>
<dbReference type="PANTHER" id="PTHR44591">
    <property type="entry name" value="STRESS RESPONSE REGULATOR PROTEIN 1"/>
    <property type="match status" value="1"/>
</dbReference>
<evidence type="ECO:0000313" key="5">
    <source>
        <dbReference type="Proteomes" id="UP000177941"/>
    </source>
</evidence>
<dbReference type="InterPro" id="IPR011006">
    <property type="entry name" value="CheY-like_superfamily"/>
</dbReference>
<proteinExistence type="predicted"/>
<evidence type="ECO:0000256" key="1">
    <source>
        <dbReference type="ARBA" id="ARBA00022553"/>
    </source>
</evidence>
<dbReference type="Pfam" id="PF00072">
    <property type="entry name" value="Response_reg"/>
    <property type="match status" value="2"/>
</dbReference>
<feature type="domain" description="Response regulatory" evidence="3">
    <location>
        <begin position="6"/>
        <end position="122"/>
    </location>
</feature>
<dbReference type="SMART" id="SM00448">
    <property type="entry name" value="REC"/>
    <property type="match status" value="2"/>
</dbReference>
<dbReference type="EMBL" id="MHHS01000019">
    <property type="protein sequence ID" value="OGY37063.1"/>
    <property type="molecule type" value="Genomic_DNA"/>
</dbReference>
<gene>
    <name evidence="4" type="ORF">A3E36_01595</name>
</gene>
<dbReference type="PROSITE" id="PS50110">
    <property type="entry name" value="RESPONSE_REGULATORY"/>
    <property type="match status" value="2"/>
</dbReference>
<comment type="caution">
    <text evidence="4">The sequence shown here is derived from an EMBL/GenBank/DDBJ whole genome shotgun (WGS) entry which is preliminary data.</text>
</comment>
<feature type="modified residue" description="4-aspartylphosphate" evidence="2">
    <location>
        <position position="55"/>
    </location>
</feature>
<dbReference type="AlphaFoldDB" id="A0A1G1XAK4"/>
<dbReference type="Gene3D" id="3.40.50.2300">
    <property type="match status" value="2"/>
</dbReference>
<evidence type="ECO:0000259" key="3">
    <source>
        <dbReference type="PROSITE" id="PS50110"/>
    </source>
</evidence>
<evidence type="ECO:0000313" key="4">
    <source>
        <dbReference type="EMBL" id="OGY37063.1"/>
    </source>
</evidence>
<dbReference type="GO" id="GO:0000160">
    <property type="term" value="P:phosphorelay signal transduction system"/>
    <property type="evidence" value="ECO:0007669"/>
    <property type="project" value="InterPro"/>
</dbReference>
<keyword evidence="1 2" id="KW-0597">Phosphoprotein</keyword>
<sequence length="262" mass="29717">MKNLPKILIVEDDPDQILMYTVEFESYNFQVVISRKGSESAQLATKEQPDVILLDILMEDKSGLDVLRELKGTEETKHIPVIVFTNFSKEKFEQEAKELGAAKFITKTSRVPREIVADVRELIGLNLEEEKMEKARRSENILMIEDNPYHRQMYMTKFSHAGFSLITAVNGEEGLRQVHEGGIDVILLDLALPGMSGVDVLKKLQGDPATKDIPVIAFTVTPKEELPSDTRKYLAEHTVAYFEKMTQLPNEAIDLVEKVLKR</sequence>
<feature type="domain" description="Response regulatory" evidence="3">
    <location>
        <begin position="140"/>
        <end position="256"/>
    </location>
</feature>
<organism evidence="4 5">
    <name type="scientific">Candidatus Andersenbacteria bacterium RIFCSPHIGHO2_12_FULL_45_11b</name>
    <dbReference type="NCBI Taxonomy" id="1797282"/>
    <lineage>
        <taxon>Bacteria</taxon>
        <taxon>Candidatus Anderseniibacteriota</taxon>
    </lineage>
</organism>